<evidence type="ECO:0000313" key="1">
    <source>
        <dbReference type="Proteomes" id="UP000887565"/>
    </source>
</evidence>
<reference evidence="2" key="1">
    <citation type="submission" date="2022-11" db="UniProtKB">
        <authorList>
            <consortium name="WormBaseParasite"/>
        </authorList>
    </citation>
    <scope>IDENTIFICATION</scope>
</reference>
<name>A0A915KBU5_ROMCU</name>
<proteinExistence type="predicted"/>
<evidence type="ECO:0000313" key="2">
    <source>
        <dbReference type="WBParaSite" id="nRc.2.0.1.t36182-RA"/>
    </source>
</evidence>
<accession>A0A915KBU5</accession>
<sequence length="103" mass="11889">MPHGPRKECCNIEKPSNSQIFCSPCNGLFELPFWGKSLQFAKHMSSTETNGFRVCMENWPLPLILPGQTGYKDIFLPWKPRLEKIEHHGDENSDDRLLCLNKN</sequence>
<organism evidence="1 2">
    <name type="scientific">Romanomermis culicivorax</name>
    <name type="common">Nematode worm</name>
    <dbReference type="NCBI Taxonomy" id="13658"/>
    <lineage>
        <taxon>Eukaryota</taxon>
        <taxon>Metazoa</taxon>
        <taxon>Ecdysozoa</taxon>
        <taxon>Nematoda</taxon>
        <taxon>Enoplea</taxon>
        <taxon>Dorylaimia</taxon>
        <taxon>Mermithida</taxon>
        <taxon>Mermithoidea</taxon>
        <taxon>Mermithidae</taxon>
        <taxon>Romanomermis</taxon>
    </lineage>
</organism>
<dbReference type="WBParaSite" id="nRc.2.0.1.t36182-RA">
    <property type="protein sequence ID" value="nRc.2.0.1.t36182-RA"/>
    <property type="gene ID" value="nRc.2.0.1.g36182"/>
</dbReference>
<protein>
    <submittedName>
        <fullName evidence="2">Uncharacterized protein</fullName>
    </submittedName>
</protein>
<dbReference type="Proteomes" id="UP000887565">
    <property type="component" value="Unplaced"/>
</dbReference>
<dbReference type="AlphaFoldDB" id="A0A915KBU5"/>
<keyword evidence="1" id="KW-1185">Reference proteome</keyword>